<dbReference type="PANTHER" id="PTHR21011:SF1">
    <property type="entry name" value="SMALL RIBOSOMAL SUBUNIT PROTEIN BS6M"/>
    <property type="match status" value="1"/>
</dbReference>
<dbReference type="Proteomes" id="UP000001593">
    <property type="component" value="Unassembled WGS sequence"/>
</dbReference>
<dbReference type="KEGG" id="nve:5516036"/>
<evidence type="ECO:0000256" key="2">
    <source>
        <dbReference type="ARBA" id="ARBA00035170"/>
    </source>
</evidence>
<dbReference type="GO" id="GO:0005763">
    <property type="term" value="C:mitochondrial small ribosomal subunit"/>
    <property type="evidence" value="ECO:0000318"/>
    <property type="project" value="GO_Central"/>
</dbReference>
<reference evidence="4 5" key="1">
    <citation type="journal article" date="2007" name="Science">
        <title>Sea anemone genome reveals ancestral eumetazoan gene repertoire and genomic organization.</title>
        <authorList>
            <person name="Putnam N.H."/>
            <person name="Srivastava M."/>
            <person name="Hellsten U."/>
            <person name="Dirks B."/>
            <person name="Chapman J."/>
            <person name="Salamov A."/>
            <person name="Terry A."/>
            <person name="Shapiro H."/>
            <person name="Lindquist E."/>
            <person name="Kapitonov V.V."/>
            <person name="Jurka J."/>
            <person name="Genikhovich G."/>
            <person name="Grigoriev I.V."/>
            <person name="Lucas S.M."/>
            <person name="Steele R.E."/>
            <person name="Finnerty J.R."/>
            <person name="Technau U."/>
            <person name="Martindale M.Q."/>
            <person name="Rokhsar D.S."/>
        </authorList>
    </citation>
    <scope>NUCLEOTIDE SEQUENCE [LARGE SCALE GENOMIC DNA]</scope>
    <source>
        <strain evidence="5">CH2 X CH6</strain>
    </source>
</reference>
<dbReference type="EMBL" id="DS469548">
    <property type="protein sequence ID" value="EDO44022.1"/>
    <property type="molecule type" value="Genomic_DNA"/>
</dbReference>
<dbReference type="InParanoid" id="A7RWS6"/>
<evidence type="ECO:0000256" key="1">
    <source>
        <dbReference type="ARBA" id="ARBA00009512"/>
    </source>
</evidence>
<evidence type="ECO:0000313" key="4">
    <source>
        <dbReference type="EMBL" id="EDO44022.1"/>
    </source>
</evidence>
<dbReference type="SUPFAM" id="SSF54995">
    <property type="entry name" value="Ribosomal protein S6"/>
    <property type="match status" value="1"/>
</dbReference>
<dbReference type="PhylomeDB" id="A7RWS6"/>
<dbReference type="GO" id="GO:0006412">
    <property type="term" value="P:translation"/>
    <property type="evidence" value="ECO:0007669"/>
    <property type="project" value="InterPro"/>
</dbReference>
<organism evidence="4 5">
    <name type="scientific">Nematostella vectensis</name>
    <name type="common">Starlet sea anemone</name>
    <dbReference type="NCBI Taxonomy" id="45351"/>
    <lineage>
        <taxon>Eukaryota</taxon>
        <taxon>Metazoa</taxon>
        <taxon>Cnidaria</taxon>
        <taxon>Anthozoa</taxon>
        <taxon>Hexacorallia</taxon>
        <taxon>Actiniaria</taxon>
        <taxon>Edwardsiidae</taxon>
        <taxon>Nematostella</taxon>
    </lineage>
</organism>
<sequence>MPRYELIMIARVLTKEGFSNILRQTCQSIISKGGVVRKIENLGQQQLPYRMRAHAEWHTQGRYFLLDMDMNADHLELLKNELKMEPDIIRPSVVKLQGRYDSKPYEHSMLECWQSYSKP</sequence>
<dbReference type="AlphaFoldDB" id="A7RWS6"/>
<dbReference type="Pfam" id="PF01250">
    <property type="entry name" value="Ribosomal_S6"/>
    <property type="match status" value="1"/>
</dbReference>
<evidence type="ECO:0000256" key="3">
    <source>
        <dbReference type="ARBA" id="ARBA00035365"/>
    </source>
</evidence>
<dbReference type="GO" id="GO:0003735">
    <property type="term" value="F:structural constituent of ribosome"/>
    <property type="evidence" value="ECO:0000318"/>
    <property type="project" value="GO_Central"/>
</dbReference>
<dbReference type="InterPro" id="IPR000529">
    <property type="entry name" value="Ribosomal_bS6"/>
</dbReference>
<dbReference type="eggNOG" id="KOG4708">
    <property type="taxonomic scope" value="Eukaryota"/>
</dbReference>
<dbReference type="CDD" id="cd15465">
    <property type="entry name" value="bS6_mito"/>
    <property type="match status" value="1"/>
</dbReference>
<dbReference type="Gene3D" id="3.30.70.60">
    <property type="match status" value="1"/>
</dbReference>
<gene>
    <name evidence="4" type="ORF">NEMVEDRAFT_v1g236708</name>
</gene>
<dbReference type="OMA" id="ATHFTIT"/>
<dbReference type="PANTHER" id="PTHR21011">
    <property type="entry name" value="MITOCHONDRIAL 28S RIBOSOMAL PROTEIN S6"/>
    <property type="match status" value="1"/>
</dbReference>
<accession>A7RWS6</accession>
<dbReference type="FunFam" id="3.30.70.60:FF:000014">
    <property type="entry name" value="28S ribosomal protein S6, mitochondrial"/>
    <property type="match status" value="1"/>
</dbReference>
<dbReference type="FunCoup" id="A7RWS6">
    <property type="interactions" value="107"/>
</dbReference>
<dbReference type="GO" id="GO:0070181">
    <property type="term" value="F:small ribosomal subunit rRNA binding"/>
    <property type="evidence" value="ECO:0000318"/>
    <property type="project" value="GO_Central"/>
</dbReference>
<dbReference type="HOGENOM" id="CLU_126331_2_1_1"/>
<dbReference type="InterPro" id="IPR014717">
    <property type="entry name" value="Transl_elong_EF1B/ribsomal_bS6"/>
</dbReference>
<proteinExistence type="inferred from homology"/>
<dbReference type="NCBIfam" id="TIGR00166">
    <property type="entry name" value="S6"/>
    <property type="match status" value="1"/>
</dbReference>
<name>A7RWS6_NEMVE</name>
<dbReference type="InterPro" id="IPR035980">
    <property type="entry name" value="Ribosomal_bS6_sf"/>
</dbReference>
<protein>
    <recommendedName>
        <fullName evidence="2">Small ribosomal subunit protein bS6m</fullName>
    </recommendedName>
    <alternativeName>
        <fullName evidence="3">28S ribosomal protein S6, mitochondrial</fullName>
    </alternativeName>
</protein>
<evidence type="ECO:0000313" key="5">
    <source>
        <dbReference type="Proteomes" id="UP000001593"/>
    </source>
</evidence>
<dbReference type="OrthoDB" id="268530at2759"/>
<dbReference type="STRING" id="45351.A7RWS6"/>
<keyword evidence="5" id="KW-1185">Reference proteome</keyword>
<comment type="similarity">
    <text evidence="1">Belongs to the bacterial ribosomal protein bS6 family.</text>
</comment>